<accession>A0ABR1TMS8</accession>
<proteinExistence type="predicted"/>
<dbReference type="EMBL" id="JAQQWM010000009">
    <property type="protein sequence ID" value="KAK8047918.1"/>
    <property type="molecule type" value="Genomic_DNA"/>
</dbReference>
<protein>
    <submittedName>
        <fullName evidence="1">Uncharacterized protein</fullName>
    </submittedName>
</protein>
<keyword evidence="2" id="KW-1185">Reference proteome</keyword>
<name>A0ABR1TMS8_9PEZI</name>
<comment type="caution">
    <text evidence="1">The sequence shown here is derived from an EMBL/GenBank/DDBJ whole genome shotgun (WGS) entry which is preliminary data.</text>
</comment>
<gene>
    <name evidence="1" type="ORF">PG996_015982</name>
</gene>
<evidence type="ECO:0000313" key="1">
    <source>
        <dbReference type="EMBL" id="KAK8047918.1"/>
    </source>
</evidence>
<dbReference type="Proteomes" id="UP001446871">
    <property type="component" value="Unassembled WGS sequence"/>
</dbReference>
<evidence type="ECO:0000313" key="2">
    <source>
        <dbReference type="Proteomes" id="UP001446871"/>
    </source>
</evidence>
<sequence>MTHKPLGPRPRPNEFGIWAGLNSRLSSGGMAGAGLCSPTAIFSYCPWLGKVCILEANRQATW</sequence>
<reference evidence="1 2" key="1">
    <citation type="submission" date="2023-01" db="EMBL/GenBank/DDBJ databases">
        <title>Analysis of 21 Apiospora genomes using comparative genomics revels a genus with tremendous synthesis potential of carbohydrate active enzymes and secondary metabolites.</title>
        <authorList>
            <person name="Sorensen T."/>
        </authorList>
    </citation>
    <scope>NUCLEOTIDE SEQUENCE [LARGE SCALE GENOMIC DNA]</scope>
    <source>
        <strain evidence="1 2">CBS 83171</strain>
    </source>
</reference>
<organism evidence="1 2">
    <name type="scientific">Apiospora saccharicola</name>
    <dbReference type="NCBI Taxonomy" id="335842"/>
    <lineage>
        <taxon>Eukaryota</taxon>
        <taxon>Fungi</taxon>
        <taxon>Dikarya</taxon>
        <taxon>Ascomycota</taxon>
        <taxon>Pezizomycotina</taxon>
        <taxon>Sordariomycetes</taxon>
        <taxon>Xylariomycetidae</taxon>
        <taxon>Amphisphaeriales</taxon>
        <taxon>Apiosporaceae</taxon>
        <taxon>Apiospora</taxon>
    </lineage>
</organism>